<evidence type="ECO:0000313" key="5">
    <source>
        <dbReference type="EMBL" id="AKA26756.1"/>
    </source>
</evidence>
<evidence type="ECO:0000256" key="1">
    <source>
        <dbReference type="ARBA" id="ARBA00022729"/>
    </source>
</evidence>
<proteinExistence type="predicted"/>
<dbReference type="GO" id="GO:0016787">
    <property type="term" value="F:hydrolase activity"/>
    <property type="evidence" value="ECO:0007669"/>
    <property type="project" value="UniProtKB-KW"/>
</dbReference>
<sequence length="341" mass="37840">MNSIAAVKNNLRRIGVAMAVLSLLALLAAYWLLTPPEPYVPLTGLDPASLSLIALGDQGSGRLQQWRVAQSMEQVAARDGRLDLVVLLGDNFYGKSLTGTADRAWEMKFERVYWGGWLSHVPFYAVLGNHDYPLSQAVELDYSRQHVGSGRWQMPAHDYVKDFGWADGRPLLRMVFLDTAAPRDALAQKAAFIEQAFQQAGPEPVWRVVAAHHPLRNEGLHGDDEVLLASLLPVLQRSRVDLFLAGHDHNQQLILRPGEPAWVISGAGGQKLYTLGAARDDARFAASRAGFAKLDFSASGLRLSYYDESSHLEQRYQWARDCQWLANGCLLPEAQAAVDRR</sequence>
<protein>
    <submittedName>
        <fullName evidence="5">Acid phosphatase</fullName>
    </submittedName>
</protein>
<evidence type="ECO:0000259" key="4">
    <source>
        <dbReference type="Pfam" id="PF00149"/>
    </source>
</evidence>
<accession>A0A0D5Y649</accession>
<dbReference type="SUPFAM" id="SSF56300">
    <property type="entry name" value="Metallo-dependent phosphatases"/>
    <property type="match status" value="1"/>
</dbReference>
<keyword evidence="2" id="KW-0378">Hydrolase</keyword>
<dbReference type="KEGG" id="pcz:PCL1606_53110"/>
<reference evidence="5 6" key="1">
    <citation type="journal article" date="2015" name="Mol. Plant Microbe Interact.">
        <title>Comparative Genomic Analysis of Pseudomonas chlororaphis PCL1606 Reveals New Insight into Antifungal Compounds Involved in Biocontrol.</title>
        <authorList>
            <person name="Calderon C.E."/>
            <person name="Ramos C."/>
            <person name="de Vicente A."/>
            <person name="Cazorla F.M."/>
        </authorList>
    </citation>
    <scope>NUCLEOTIDE SEQUENCE [LARGE SCALE GENOMIC DNA]</scope>
    <source>
        <strain evidence="5 6">PCL1606</strain>
    </source>
</reference>
<dbReference type="InterPro" id="IPR051558">
    <property type="entry name" value="Metallophosphoesterase_PAP"/>
</dbReference>
<evidence type="ECO:0000313" key="6">
    <source>
        <dbReference type="Proteomes" id="UP000032748"/>
    </source>
</evidence>
<gene>
    <name evidence="5" type="ORF">PCL1606_53110</name>
</gene>
<keyword evidence="1" id="KW-0732">Signal</keyword>
<name>A0A0D5Y649_9PSED</name>
<dbReference type="AlphaFoldDB" id="A0A0D5Y649"/>
<evidence type="ECO:0000256" key="2">
    <source>
        <dbReference type="ARBA" id="ARBA00022801"/>
    </source>
</evidence>
<dbReference type="PANTHER" id="PTHR10161:SF14">
    <property type="entry name" value="TARTRATE-RESISTANT ACID PHOSPHATASE TYPE 5"/>
    <property type="match status" value="1"/>
</dbReference>
<dbReference type="PANTHER" id="PTHR10161">
    <property type="entry name" value="TARTRATE-RESISTANT ACID PHOSPHATASE TYPE 5"/>
    <property type="match status" value="1"/>
</dbReference>
<feature type="transmembrane region" description="Helical" evidence="3">
    <location>
        <begin position="12"/>
        <end position="33"/>
    </location>
</feature>
<feature type="domain" description="Calcineurin-like phosphoesterase" evidence="4">
    <location>
        <begin position="72"/>
        <end position="250"/>
    </location>
</feature>
<dbReference type="PATRIC" id="fig|587753.10.peg.5301"/>
<dbReference type="InterPro" id="IPR004843">
    <property type="entry name" value="Calcineurin-like_PHP"/>
</dbReference>
<keyword evidence="3" id="KW-0472">Membrane</keyword>
<organism evidence="5 6">
    <name type="scientific">Pseudomonas chlororaphis</name>
    <dbReference type="NCBI Taxonomy" id="587753"/>
    <lineage>
        <taxon>Bacteria</taxon>
        <taxon>Pseudomonadati</taxon>
        <taxon>Pseudomonadota</taxon>
        <taxon>Gammaproteobacteria</taxon>
        <taxon>Pseudomonadales</taxon>
        <taxon>Pseudomonadaceae</taxon>
        <taxon>Pseudomonas</taxon>
    </lineage>
</organism>
<dbReference type="Pfam" id="PF00149">
    <property type="entry name" value="Metallophos"/>
    <property type="match status" value="1"/>
</dbReference>
<keyword evidence="3" id="KW-0812">Transmembrane</keyword>
<evidence type="ECO:0000256" key="3">
    <source>
        <dbReference type="SAM" id="Phobius"/>
    </source>
</evidence>
<dbReference type="RefSeq" id="WP_227698235.1">
    <property type="nucleotide sequence ID" value="NZ_CP011110.1"/>
</dbReference>
<keyword evidence="3" id="KW-1133">Transmembrane helix</keyword>
<dbReference type="InterPro" id="IPR029052">
    <property type="entry name" value="Metallo-depent_PP-like"/>
</dbReference>
<dbReference type="Gene3D" id="3.60.21.10">
    <property type="match status" value="1"/>
</dbReference>
<dbReference type="Proteomes" id="UP000032748">
    <property type="component" value="Chromosome"/>
</dbReference>
<dbReference type="EMBL" id="CP011110">
    <property type="protein sequence ID" value="AKA26756.1"/>
    <property type="molecule type" value="Genomic_DNA"/>
</dbReference>